<keyword evidence="3" id="KW-1185">Reference proteome</keyword>
<dbReference type="Proteomes" id="UP000279275">
    <property type="component" value="Unassembled WGS sequence"/>
</dbReference>
<sequence length="73" mass="7079">MEVTAAETDHAEFVPATQSGQAESVLAEDVAAAVPAVSTGVNGTPAAAIPAGPTAAAIDTAAMTATKLPLFIT</sequence>
<evidence type="ECO:0000313" key="3">
    <source>
        <dbReference type="Proteomes" id="UP000279275"/>
    </source>
</evidence>
<comment type="caution">
    <text evidence="2">The sequence shown here is derived from an EMBL/GenBank/DDBJ whole genome shotgun (WGS) entry which is preliminary data.</text>
</comment>
<accession>A0A3M2KW34</accession>
<name>A0A3M2KW34_9NOCA</name>
<evidence type="ECO:0000256" key="1">
    <source>
        <dbReference type="SAM" id="MobiDB-lite"/>
    </source>
</evidence>
<dbReference type="AlphaFoldDB" id="A0A3M2KW34"/>
<organism evidence="2 3">
    <name type="scientific">Nocardia stercoris</name>
    <dbReference type="NCBI Taxonomy" id="2483361"/>
    <lineage>
        <taxon>Bacteria</taxon>
        <taxon>Bacillati</taxon>
        <taxon>Actinomycetota</taxon>
        <taxon>Actinomycetes</taxon>
        <taxon>Mycobacteriales</taxon>
        <taxon>Nocardiaceae</taxon>
        <taxon>Nocardia</taxon>
    </lineage>
</organism>
<proteinExistence type="predicted"/>
<protein>
    <submittedName>
        <fullName evidence="2">Uncharacterized protein</fullName>
    </submittedName>
</protein>
<evidence type="ECO:0000313" key="2">
    <source>
        <dbReference type="EMBL" id="RMI29812.1"/>
    </source>
</evidence>
<dbReference type="EMBL" id="RFFH01000012">
    <property type="protein sequence ID" value="RMI29812.1"/>
    <property type="molecule type" value="Genomic_DNA"/>
</dbReference>
<reference evidence="2 3" key="1">
    <citation type="submission" date="2018-10" db="EMBL/GenBank/DDBJ databases">
        <title>Isolation from cow dung.</title>
        <authorList>
            <person name="Ling L."/>
        </authorList>
    </citation>
    <scope>NUCLEOTIDE SEQUENCE [LARGE SCALE GENOMIC DNA]</scope>
    <source>
        <strain evidence="2 3">NEAU-LL90</strain>
    </source>
</reference>
<feature type="region of interest" description="Disordered" evidence="1">
    <location>
        <begin position="1"/>
        <end position="20"/>
    </location>
</feature>
<gene>
    <name evidence="2" type="ORF">EBN03_23695</name>
</gene>